<comment type="caution">
    <text evidence="2">The sequence shown here is derived from an EMBL/GenBank/DDBJ whole genome shotgun (WGS) entry which is preliminary data.</text>
</comment>
<dbReference type="EMBL" id="SOFP01000084">
    <property type="protein sequence ID" value="TFC09239.1"/>
    <property type="molecule type" value="Genomic_DNA"/>
</dbReference>
<dbReference type="PIRSF" id="PIRSF010260">
    <property type="entry name" value="UCP010260"/>
    <property type="match status" value="1"/>
</dbReference>
<dbReference type="Proteomes" id="UP000298412">
    <property type="component" value="Unassembled WGS sequence"/>
</dbReference>
<protein>
    <submittedName>
        <fullName evidence="2">DUF1990 domain-containing protein</fullName>
    </submittedName>
</protein>
<evidence type="ECO:0000313" key="2">
    <source>
        <dbReference type="EMBL" id="TFC09239.1"/>
    </source>
</evidence>
<dbReference type="RefSeq" id="WP_134569524.1">
    <property type="nucleotide sequence ID" value="NZ_SOFP01000084.1"/>
</dbReference>
<dbReference type="AlphaFoldDB" id="A0A4R8WGC7"/>
<feature type="domain" description="DUF1990" evidence="1">
    <location>
        <begin position="27"/>
        <end position="70"/>
    </location>
</feature>
<dbReference type="Pfam" id="PF09348">
    <property type="entry name" value="DUF1990"/>
    <property type="match status" value="2"/>
</dbReference>
<gene>
    <name evidence="2" type="ORF">E3O19_17290</name>
</gene>
<dbReference type="PANTHER" id="PTHR34202">
    <property type="entry name" value="UPF0548 PROTEIN"/>
    <property type="match status" value="1"/>
</dbReference>
<dbReference type="OrthoDB" id="120660at2"/>
<dbReference type="InterPro" id="IPR014457">
    <property type="entry name" value="UCP010260"/>
</dbReference>
<name>A0A4R8WGC7_9MICO</name>
<feature type="domain" description="DUF1990" evidence="1">
    <location>
        <begin position="112"/>
        <end position="208"/>
    </location>
</feature>
<accession>A0A4R8WGC7</accession>
<dbReference type="PANTHER" id="PTHR34202:SF1">
    <property type="entry name" value="UPF0548 PROTEIN"/>
    <property type="match status" value="1"/>
</dbReference>
<proteinExistence type="predicted"/>
<keyword evidence="3" id="KW-1185">Reference proteome</keyword>
<evidence type="ECO:0000313" key="3">
    <source>
        <dbReference type="Proteomes" id="UP000298412"/>
    </source>
</evidence>
<evidence type="ECO:0000259" key="1">
    <source>
        <dbReference type="Pfam" id="PF09348"/>
    </source>
</evidence>
<sequence>MRRATFTDTAVSYAAIGGTLAPDLLRYPPKGYRPIERTVRLGSGEERFQLASKSLMTWGVQRGSGMTVTDLLSSTGEQYTGLVFNADGQAARDQKSPVNEATFGDDGTPYIVNGMSAHLSVAAGPFTIDAPVRVVYVIAEPDRVGFAYGTMVGHPASGEESFIVDKRDDDSVWLTVRAFSRPSTWLYRLGWPIVRRQQTKFTKRYLRALHPIGAA</sequence>
<reference evidence="2 3" key="1">
    <citation type="submission" date="2019-03" db="EMBL/GenBank/DDBJ databases">
        <title>Genomics of glacier-inhabiting Cryobacterium strains.</title>
        <authorList>
            <person name="Liu Q."/>
            <person name="Xin Y.-H."/>
        </authorList>
    </citation>
    <scope>NUCLEOTIDE SEQUENCE [LARGE SCALE GENOMIC DNA]</scope>
    <source>
        <strain evidence="2 3">MDT1-3</strain>
    </source>
</reference>
<dbReference type="InterPro" id="IPR018960">
    <property type="entry name" value="DUF1990"/>
</dbReference>
<organism evidence="2 3">
    <name type="scientific">Cryobacterium algoritolerans</name>
    <dbReference type="NCBI Taxonomy" id="1259184"/>
    <lineage>
        <taxon>Bacteria</taxon>
        <taxon>Bacillati</taxon>
        <taxon>Actinomycetota</taxon>
        <taxon>Actinomycetes</taxon>
        <taxon>Micrococcales</taxon>
        <taxon>Microbacteriaceae</taxon>
        <taxon>Cryobacterium</taxon>
    </lineage>
</organism>